<dbReference type="InterPro" id="IPR003871">
    <property type="entry name" value="RFA1B/D_OB_1st"/>
</dbReference>
<evidence type="ECO:0000256" key="1">
    <source>
        <dbReference type="RuleBase" id="RU363044"/>
    </source>
</evidence>
<evidence type="ECO:0000259" key="2">
    <source>
        <dbReference type="Pfam" id="PF02721"/>
    </source>
</evidence>
<keyword evidence="1" id="KW-0067">ATP-binding</keyword>
<proteinExistence type="inferred from homology"/>
<dbReference type="Gene3D" id="2.40.50.140">
    <property type="entry name" value="Nucleic acid-binding proteins"/>
    <property type="match status" value="1"/>
</dbReference>
<organism evidence="4 5">
    <name type="scientific">Acer yangbiense</name>
    <dbReference type="NCBI Taxonomy" id="1000413"/>
    <lineage>
        <taxon>Eukaryota</taxon>
        <taxon>Viridiplantae</taxon>
        <taxon>Streptophyta</taxon>
        <taxon>Embryophyta</taxon>
        <taxon>Tracheophyta</taxon>
        <taxon>Spermatophyta</taxon>
        <taxon>Magnoliopsida</taxon>
        <taxon>eudicotyledons</taxon>
        <taxon>Gunneridae</taxon>
        <taxon>Pentapetalae</taxon>
        <taxon>rosids</taxon>
        <taxon>malvids</taxon>
        <taxon>Sapindales</taxon>
        <taxon>Sapindaceae</taxon>
        <taxon>Hippocastanoideae</taxon>
        <taxon>Acereae</taxon>
        <taxon>Acer</taxon>
    </lineage>
</organism>
<accession>A0A5C7GVY7</accession>
<dbReference type="GO" id="GO:0000723">
    <property type="term" value="P:telomere maintenance"/>
    <property type="evidence" value="ECO:0007669"/>
    <property type="project" value="InterPro"/>
</dbReference>
<dbReference type="InterPro" id="IPR027417">
    <property type="entry name" value="P-loop_NTPase"/>
</dbReference>
<dbReference type="GO" id="GO:0043139">
    <property type="term" value="F:5'-3' DNA helicase activity"/>
    <property type="evidence" value="ECO:0007669"/>
    <property type="project" value="UniProtKB-EC"/>
</dbReference>
<sequence length="626" mass="71670">MVLEENAIQTSRNGSEQEMEIDEIKSFLDCRYLSTCDACWRIFEFDIQYRSLGVQRLIFHLPEENVVTYRDSDYLNNVVNRLDVQTTMFTKWMEANVKYEDARELSYADFPTKWSFEEIRTVNGVAYETYKATCYALGLLYEDKEWHEAIIQASQWTLNFPQLTLTETQLKNLALYEIKQILQKNNRSLKDFPPLPLPNHSLIQDANNRLIREELSYDIQRLIMEHKELYSGLNVQQMNVHDIVVQSVIENKGGLYFVYGAGGTGKTYLYKTILSRLRSEGKICFAVASSGIASLLLPGGKLHIQGDGKLPTVSLEGEEDSCWIVIPDDLLIPNSADPIASIVSREIATYLSSDSICKASGKVFDQDMMFPIEFLNSLKFPGLPNHDYLSNIKKGKDDWRITVRISRKWESRNFHSNEFYSLDMLLLDEQGAHVHASIQNFLIPKFTKLVDEGKVYTIQNFKVVDNNGNCKPVSHQYKLLLLPTTTINELRGDHSSIPNHQFEFQDFENLERRVDDNNLLTDVVGNLIAMSTVENQQVRGSSSTCKKWILQIKDISIPNINEKVEQLPTQELHKGNEATSLTLAKTIKEILLMTTNSESEVITVTCEAKIIGIDSKYGWKVFEDED</sequence>
<keyword evidence="1" id="KW-0234">DNA repair</keyword>
<dbReference type="EC" id="5.6.2.3" evidence="1"/>
<dbReference type="GO" id="GO:0005524">
    <property type="term" value="F:ATP binding"/>
    <property type="evidence" value="ECO:0007669"/>
    <property type="project" value="UniProtKB-KW"/>
</dbReference>
<dbReference type="SUPFAM" id="SSF52540">
    <property type="entry name" value="P-loop containing nucleoside triphosphate hydrolases"/>
    <property type="match status" value="1"/>
</dbReference>
<keyword evidence="1" id="KW-0547">Nucleotide-binding</keyword>
<dbReference type="GO" id="GO:0016887">
    <property type="term" value="F:ATP hydrolysis activity"/>
    <property type="evidence" value="ECO:0007669"/>
    <property type="project" value="RHEA"/>
</dbReference>
<comment type="cofactor">
    <cofactor evidence="1">
        <name>Mg(2+)</name>
        <dbReference type="ChEBI" id="CHEBI:18420"/>
    </cofactor>
</comment>
<dbReference type="Pfam" id="PF05970">
    <property type="entry name" value="PIF1"/>
    <property type="match status" value="1"/>
</dbReference>
<evidence type="ECO:0000313" key="5">
    <source>
        <dbReference type="Proteomes" id="UP000323000"/>
    </source>
</evidence>
<dbReference type="CDD" id="cd04480">
    <property type="entry name" value="RPA1_DBD_A_like"/>
    <property type="match status" value="1"/>
</dbReference>
<dbReference type="InterPro" id="IPR012340">
    <property type="entry name" value="NA-bd_OB-fold"/>
</dbReference>
<dbReference type="PANTHER" id="PTHR10492">
    <property type="match status" value="1"/>
</dbReference>
<keyword evidence="1" id="KW-0233">DNA recombination</keyword>
<comment type="similarity">
    <text evidence="1">Belongs to the helicase family.</text>
</comment>
<keyword evidence="5" id="KW-1185">Reference proteome</keyword>
<feature type="domain" description="Replication protein A 70 kDa DNA-binding subunit B/D first OB fold" evidence="2">
    <location>
        <begin position="386"/>
        <end position="488"/>
    </location>
</feature>
<dbReference type="Proteomes" id="UP000323000">
    <property type="component" value="Chromosome 12"/>
</dbReference>
<feature type="domain" description="DNA helicase Pif1-like DEAD-box helicase" evidence="3">
    <location>
        <begin position="233"/>
        <end position="302"/>
    </location>
</feature>
<keyword evidence="1" id="KW-0347">Helicase</keyword>
<reference evidence="5" key="1">
    <citation type="journal article" date="2019" name="Gigascience">
        <title>De novo genome assembly of the endangered Acer yangbiense, a plant species with extremely small populations endemic to Yunnan Province, China.</title>
        <authorList>
            <person name="Yang J."/>
            <person name="Wariss H.M."/>
            <person name="Tao L."/>
            <person name="Zhang R."/>
            <person name="Yun Q."/>
            <person name="Hollingsworth P."/>
            <person name="Dao Z."/>
            <person name="Luo G."/>
            <person name="Guo H."/>
            <person name="Ma Y."/>
            <person name="Sun W."/>
        </authorList>
    </citation>
    <scope>NUCLEOTIDE SEQUENCE [LARGE SCALE GENOMIC DNA]</scope>
    <source>
        <strain evidence="5">cv. Malutang</strain>
    </source>
</reference>
<dbReference type="EMBL" id="VAHF01000012">
    <property type="protein sequence ID" value="TXG48657.1"/>
    <property type="molecule type" value="Genomic_DNA"/>
</dbReference>
<keyword evidence="1" id="KW-0227">DNA damage</keyword>
<comment type="caution">
    <text evidence="4">The sequence shown here is derived from an EMBL/GenBank/DDBJ whole genome shotgun (WGS) entry which is preliminary data.</text>
</comment>
<dbReference type="GO" id="GO:0006281">
    <property type="term" value="P:DNA repair"/>
    <property type="evidence" value="ECO:0007669"/>
    <property type="project" value="UniProtKB-KW"/>
</dbReference>
<dbReference type="Pfam" id="PF02721">
    <property type="entry name" value="DUF223"/>
    <property type="match status" value="1"/>
</dbReference>
<dbReference type="AlphaFoldDB" id="A0A5C7GVY7"/>
<dbReference type="OrthoDB" id="1931557at2759"/>
<dbReference type="InterPro" id="IPR010285">
    <property type="entry name" value="DNA_helicase_pif1-like_DEAD"/>
</dbReference>
<dbReference type="SUPFAM" id="SSF50249">
    <property type="entry name" value="Nucleic acid-binding proteins"/>
    <property type="match status" value="1"/>
</dbReference>
<dbReference type="GO" id="GO:0006310">
    <property type="term" value="P:DNA recombination"/>
    <property type="evidence" value="ECO:0007669"/>
    <property type="project" value="UniProtKB-KW"/>
</dbReference>
<evidence type="ECO:0000313" key="4">
    <source>
        <dbReference type="EMBL" id="TXG48657.1"/>
    </source>
</evidence>
<dbReference type="PANTHER" id="PTHR10492:SF90">
    <property type="entry name" value="ATP-DEPENDENT DNA HELICASE"/>
    <property type="match status" value="1"/>
</dbReference>
<keyword evidence="1" id="KW-0378">Hydrolase</keyword>
<gene>
    <name evidence="4" type="ORF">EZV62_024532</name>
</gene>
<comment type="catalytic activity">
    <reaction evidence="1">
        <text>ATP + H2O = ADP + phosphate + H(+)</text>
        <dbReference type="Rhea" id="RHEA:13065"/>
        <dbReference type="ChEBI" id="CHEBI:15377"/>
        <dbReference type="ChEBI" id="CHEBI:15378"/>
        <dbReference type="ChEBI" id="CHEBI:30616"/>
        <dbReference type="ChEBI" id="CHEBI:43474"/>
        <dbReference type="ChEBI" id="CHEBI:456216"/>
        <dbReference type="EC" id="5.6.2.3"/>
    </reaction>
</comment>
<evidence type="ECO:0000259" key="3">
    <source>
        <dbReference type="Pfam" id="PF05970"/>
    </source>
</evidence>
<name>A0A5C7GVY7_9ROSI</name>
<protein>
    <recommendedName>
        <fullName evidence="1">ATP-dependent DNA helicase</fullName>
        <ecNumber evidence="1">5.6.2.3</ecNumber>
    </recommendedName>
</protein>
<dbReference type="Gene3D" id="3.40.50.300">
    <property type="entry name" value="P-loop containing nucleotide triphosphate hydrolases"/>
    <property type="match status" value="1"/>
</dbReference>